<dbReference type="Pfam" id="PF02653">
    <property type="entry name" value="BPD_transp_2"/>
    <property type="match status" value="1"/>
</dbReference>
<dbReference type="RefSeq" id="WP_247420424.1">
    <property type="nucleotide sequence ID" value="NZ_JALLGW010000003.1"/>
</dbReference>
<comment type="subcellular location">
    <subcellularLocation>
        <location evidence="1">Cell membrane</location>
        <topology evidence="1">Multi-pass membrane protein</topology>
    </subcellularLocation>
</comment>
<dbReference type="PANTHER" id="PTHR30482:SF17">
    <property type="entry name" value="ABC TRANSPORTER ATP-BINDING PROTEIN"/>
    <property type="match status" value="1"/>
</dbReference>
<proteinExistence type="predicted"/>
<evidence type="ECO:0000256" key="1">
    <source>
        <dbReference type="ARBA" id="ARBA00004651"/>
    </source>
</evidence>
<accession>A0ABD5RT78</accession>
<dbReference type="EMBL" id="JBHSQH010000002">
    <property type="protein sequence ID" value="MFC5973514.1"/>
    <property type="molecule type" value="Genomic_DNA"/>
</dbReference>
<keyword evidence="3 6" id="KW-0812">Transmembrane</keyword>
<feature type="transmembrane region" description="Helical" evidence="6">
    <location>
        <begin position="16"/>
        <end position="35"/>
    </location>
</feature>
<keyword evidence="5 6" id="KW-0472">Membrane</keyword>
<organism evidence="7 8">
    <name type="scientific">Halomarina salina</name>
    <dbReference type="NCBI Taxonomy" id="1872699"/>
    <lineage>
        <taxon>Archaea</taxon>
        <taxon>Methanobacteriati</taxon>
        <taxon>Methanobacteriota</taxon>
        <taxon>Stenosarchaea group</taxon>
        <taxon>Halobacteria</taxon>
        <taxon>Halobacteriales</taxon>
        <taxon>Natronomonadaceae</taxon>
        <taxon>Halomarina</taxon>
    </lineage>
</organism>
<dbReference type="AlphaFoldDB" id="A0ABD5RT78"/>
<keyword evidence="4 6" id="KW-1133">Transmembrane helix</keyword>
<comment type="caution">
    <text evidence="7">The sequence shown here is derived from an EMBL/GenBank/DDBJ whole genome shotgun (WGS) entry which is preliminary data.</text>
</comment>
<feature type="transmembrane region" description="Helical" evidence="6">
    <location>
        <begin position="225"/>
        <end position="250"/>
    </location>
</feature>
<keyword evidence="8" id="KW-1185">Reference proteome</keyword>
<sequence>MAVSLSQRFAGMSGRLQWVIGIALLVGFLAVPQVYGSYRTGLAVELLVLLLFAASYDLLIGYTGVVSFGHALPYGAAAYVMGMAMAGRPLPLIPDVGVSFPVAVGLALLAVVVISVVTGWLAFRLSGVYFAVLTLAFSMVGYYAVFESTEFTGGDNGLLIARPDLLGVPLSDYVTFYYFALWVVVLSFLAMRRLTKSPFGRVLVSIRENEDRARFLGYDTTHYKLAVFVVAGLFAGVAGLLQGLYLNILTPNMLYWSTGGDALLVTLIGGMGTLWGVIFGAAFLLGARELLTGFIEGWPIVLGVVYVLFVLFVPDGIAGFLTDRSRSTWDVLADLRGGDGDDDD</sequence>
<gene>
    <name evidence="7" type="ORF">ACFPYI_19465</name>
</gene>
<dbReference type="InterPro" id="IPR001851">
    <property type="entry name" value="ABC_transp_permease"/>
</dbReference>
<evidence type="ECO:0000313" key="7">
    <source>
        <dbReference type="EMBL" id="MFC5973514.1"/>
    </source>
</evidence>
<feature type="transmembrane region" description="Helical" evidence="6">
    <location>
        <begin position="262"/>
        <end position="285"/>
    </location>
</feature>
<name>A0ABD5RT78_9EURY</name>
<evidence type="ECO:0000256" key="2">
    <source>
        <dbReference type="ARBA" id="ARBA00022475"/>
    </source>
</evidence>
<dbReference type="Proteomes" id="UP001596099">
    <property type="component" value="Unassembled WGS sequence"/>
</dbReference>
<feature type="transmembrane region" description="Helical" evidence="6">
    <location>
        <begin position="128"/>
        <end position="146"/>
    </location>
</feature>
<feature type="transmembrane region" description="Helical" evidence="6">
    <location>
        <begin position="297"/>
        <end position="321"/>
    </location>
</feature>
<feature type="transmembrane region" description="Helical" evidence="6">
    <location>
        <begin position="102"/>
        <end position="123"/>
    </location>
</feature>
<keyword evidence="2" id="KW-1003">Cell membrane</keyword>
<dbReference type="CDD" id="cd06581">
    <property type="entry name" value="TM_PBP1_LivM_like"/>
    <property type="match status" value="1"/>
</dbReference>
<dbReference type="GO" id="GO:0005886">
    <property type="term" value="C:plasma membrane"/>
    <property type="evidence" value="ECO:0007669"/>
    <property type="project" value="UniProtKB-SubCell"/>
</dbReference>
<protein>
    <submittedName>
        <fullName evidence="7">Branched-chain amino acid ABC transporter permease</fullName>
    </submittedName>
</protein>
<dbReference type="PANTHER" id="PTHR30482">
    <property type="entry name" value="HIGH-AFFINITY BRANCHED-CHAIN AMINO ACID TRANSPORT SYSTEM PERMEASE"/>
    <property type="match status" value="1"/>
</dbReference>
<evidence type="ECO:0000256" key="5">
    <source>
        <dbReference type="ARBA" id="ARBA00023136"/>
    </source>
</evidence>
<evidence type="ECO:0000256" key="4">
    <source>
        <dbReference type="ARBA" id="ARBA00022989"/>
    </source>
</evidence>
<evidence type="ECO:0000256" key="6">
    <source>
        <dbReference type="SAM" id="Phobius"/>
    </source>
</evidence>
<reference evidence="7 8" key="1">
    <citation type="journal article" date="2019" name="Int. J. Syst. Evol. Microbiol.">
        <title>The Global Catalogue of Microorganisms (GCM) 10K type strain sequencing project: providing services to taxonomists for standard genome sequencing and annotation.</title>
        <authorList>
            <consortium name="The Broad Institute Genomics Platform"/>
            <consortium name="The Broad Institute Genome Sequencing Center for Infectious Disease"/>
            <person name="Wu L."/>
            <person name="Ma J."/>
        </authorList>
    </citation>
    <scope>NUCLEOTIDE SEQUENCE [LARGE SCALE GENOMIC DNA]</scope>
    <source>
        <strain evidence="7 8">CGMCC 1.12543</strain>
    </source>
</reference>
<evidence type="ECO:0000256" key="3">
    <source>
        <dbReference type="ARBA" id="ARBA00022692"/>
    </source>
</evidence>
<evidence type="ECO:0000313" key="8">
    <source>
        <dbReference type="Proteomes" id="UP001596099"/>
    </source>
</evidence>
<dbReference type="InterPro" id="IPR043428">
    <property type="entry name" value="LivM-like"/>
</dbReference>
<feature type="transmembrane region" description="Helical" evidence="6">
    <location>
        <begin position="173"/>
        <end position="191"/>
    </location>
</feature>